<name>A0A087UFZ8_STEMI</name>
<dbReference type="Proteomes" id="UP000054359">
    <property type="component" value="Unassembled WGS sequence"/>
</dbReference>
<dbReference type="AlphaFoldDB" id="A0A087UFZ8"/>
<evidence type="ECO:0000313" key="2">
    <source>
        <dbReference type="Proteomes" id="UP000054359"/>
    </source>
</evidence>
<keyword evidence="2" id="KW-1185">Reference proteome</keyword>
<feature type="non-terminal residue" evidence="1">
    <location>
        <position position="39"/>
    </location>
</feature>
<dbReference type="OrthoDB" id="263283at2759"/>
<sequence>ILLVATLHFGETMMEWSKEKYAVVFSPYNNNIVGKNFRS</sequence>
<accession>A0A087UFZ8</accession>
<dbReference type="EMBL" id="KK119641">
    <property type="protein sequence ID" value="KFM76287.1"/>
    <property type="molecule type" value="Genomic_DNA"/>
</dbReference>
<proteinExistence type="predicted"/>
<evidence type="ECO:0000313" key="1">
    <source>
        <dbReference type="EMBL" id="KFM76287.1"/>
    </source>
</evidence>
<reference evidence="1 2" key="1">
    <citation type="submission" date="2013-11" db="EMBL/GenBank/DDBJ databases">
        <title>Genome sequencing of Stegodyphus mimosarum.</title>
        <authorList>
            <person name="Bechsgaard J."/>
        </authorList>
    </citation>
    <scope>NUCLEOTIDE SEQUENCE [LARGE SCALE GENOMIC DNA]</scope>
</reference>
<gene>
    <name evidence="1" type="ORF">X975_21022</name>
</gene>
<organism evidence="1 2">
    <name type="scientific">Stegodyphus mimosarum</name>
    <name type="common">African social velvet spider</name>
    <dbReference type="NCBI Taxonomy" id="407821"/>
    <lineage>
        <taxon>Eukaryota</taxon>
        <taxon>Metazoa</taxon>
        <taxon>Ecdysozoa</taxon>
        <taxon>Arthropoda</taxon>
        <taxon>Chelicerata</taxon>
        <taxon>Arachnida</taxon>
        <taxon>Araneae</taxon>
        <taxon>Araneomorphae</taxon>
        <taxon>Entelegynae</taxon>
        <taxon>Eresoidea</taxon>
        <taxon>Eresidae</taxon>
        <taxon>Stegodyphus</taxon>
    </lineage>
</organism>
<feature type="non-terminal residue" evidence="1">
    <location>
        <position position="1"/>
    </location>
</feature>
<protein>
    <submittedName>
        <fullName evidence="1">Uncharacterized protein</fullName>
    </submittedName>
</protein>